<evidence type="ECO:0000313" key="1">
    <source>
        <dbReference type="EMBL" id="CBX99429.1"/>
    </source>
</evidence>
<dbReference type="InParanoid" id="E5A734"/>
<name>E5A734_LEPMJ</name>
<dbReference type="Proteomes" id="UP000002668">
    <property type="component" value="Genome"/>
</dbReference>
<accession>E5A734</accession>
<proteinExistence type="predicted"/>
<dbReference type="VEuPathDB" id="FungiDB:LEMA_P086680.1"/>
<dbReference type="AlphaFoldDB" id="E5A734"/>
<gene>
    <name evidence="1" type="ORF">LEMA_P086680.1</name>
</gene>
<protein>
    <submittedName>
        <fullName evidence="1">Uncharacterized protein</fullName>
    </submittedName>
</protein>
<dbReference type="HOGENOM" id="CLU_2320836_0_0_1"/>
<sequence length="99" mass="11168">MDTLLPHLGRHEHLRRLPSLLRKWHSLPALIVGHCMDWLDPDILPAEHGAGRGPDLRSRRVQGVDWGGESGDCGEVRGVEFCESNWTFVEEISFADTIL</sequence>
<keyword evidence="2" id="KW-1185">Reference proteome</keyword>
<reference evidence="2" key="1">
    <citation type="journal article" date="2011" name="Nat. Commun.">
        <title>Effector diversification within compartments of the Leptosphaeria maculans genome affected by Repeat-Induced Point mutations.</title>
        <authorList>
            <person name="Rouxel T."/>
            <person name="Grandaubert J."/>
            <person name="Hane J.K."/>
            <person name="Hoede C."/>
            <person name="van de Wouw A.P."/>
            <person name="Couloux A."/>
            <person name="Dominguez V."/>
            <person name="Anthouard V."/>
            <person name="Bally P."/>
            <person name="Bourras S."/>
            <person name="Cozijnsen A.J."/>
            <person name="Ciuffetti L.M."/>
            <person name="Degrave A."/>
            <person name="Dilmaghani A."/>
            <person name="Duret L."/>
            <person name="Fudal I."/>
            <person name="Goodwin S.B."/>
            <person name="Gout L."/>
            <person name="Glaser N."/>
            <person name="Linglin J."/>
            <person name="Kema G.H.J."/>
            <person name="Lapalu N."/>
            <person name="Lawrence C.B."/>
            <person name="May K."/>
            <person name="Meyer M."/>
            <person name="Ollivier B."/>
            <person name="Poulain J."/>
            <person name="Schoch C.L."/>
            <person name="Simon A."/>
            <person name="Spatafora J.W."/>
            <person name="Stachowiak A."/>
            <person name="Turgeon B.G."/>
            <person name="Tyler B.M."/>
            <person name="Vincent D."/>
            <person name="Weissenbach J."/>
            <person name="Amselem J."/>
            <person name="Quesneville H."/>
            <person name="Oliver R.P."/>
            <person name="Wincker P."/>
            <person name="Balesdent M.-H."/>
            <person name="Howlett B.J."/>
        </authorList>
    </citation>
    <scope>NUCLEOTIDE SEQUENCE [LARGE SCALE GENOMIC DNA]</scope>
    <source>
        <strain evidence="2">JN3 / isolate v23.1.3 / race Av1-4-5-6-7-8</strain>
    </source>
</reference>
<evidence type="ECO:0000313" key="2">
    <source>
        <dbReference type="Proteomes" id="UP000002668"/>
    </source>
</evidence>
<organism evidence="1 2">
    <name type="scientific">Leptosphaeria maculans (strain JN3 / isolate v23.1.3 / race Av1-4-5-6-7-8)</name>
    <name type="common">Blackleg fungus</name>
    <name type="synonym">Phoma lingam</name>
    <dbReference type="NCBI Taxonomy" id="985895"/>
    <lineage>
        <taxon>Eukaryota</taxon>
        <taxon>Fungi</taxon>
        <taxon>Dikarya</taxon>
        <taxon>Ascomycota</taxon>
        <taxon>Pezizomycotina</taxon>
        <taxon>Dothideomycetes</taxon>
        <taxon>Pleosporomycetidae</taxon>
        <taxon>Pleosporales</taxon>
        <taxon>Pleosporineae</taxon>
        <taxon>Leptosphaeriaceae</taxon>
        <taxon>Plenodomus</taxon>
        <taxon>Plenodomus lingam/Leptosphaeria maculans species complex</taxon>
    </lineage>
</organism>
<dbReference type="EMBL" id="FP929136">
    <property type="protein sequence ID" value="CBX99429.1"/>
    <property type="molecule type" value="Genomic_DNA"/>
</dbReference>